<feature type="coiled-coil region" evidence="1">
    <location>
        <begin position="68"/>
        <end position="95"/>
    </location>
</feature>
<comment type="caution">
    <text evidence="2">The sequence shown here is derived from an EMBL/GenBank/DDBJ whole genome shotgun (WGS) entry which is preliminary data.</text>
</comment>
<reference evidence="2 3" key="1">
    <citation type="journal article" date="2010" name="Int. J. Syst. Evol. Microbiol.">
        <title>Bacillus horneckiae sp. nov., isolated from a spacecraft-assembly clean room.</title>
        <authorList>
            <person name="Vaishampayan P."/>
            <person name="Probst A."/>
            <person name="Krishnamurthi S."/>
            <person name="Ghosh S."/>
            <person name="Osman S."/>
            <person name="McDowall A."/>
            <person name="Ruckmani A."/>
            <person name="Mayilraj S."/>
            <person name="Venkateswaran K."/>
        </authorList>
    </citation>
    <scope>NUCLEOTIDE SEQUENCE [LARGE SCALE GENOMIC DNA]</scope>
    <source>
        <strain evidence="3">1PO1SC</strain>
    </source>
</reference>
<proteinExistence type="predicted"/>
<dbReference type="AlphaFoldDB" id="A0A2N0ZJH7"/>
<dbReference type="Proteomes" id="UP000233343">
    <property type="component" value="Unassembled WGS sequence"/>
</dbReference>
<dbReference type="PANTHER" id="PTHR38664:SF1">
    <property type="entry name" value="SLR0058 PROTEIN"/>
    <property type="match status" value="1"/>
</dbReference>
<evidence type="ECO:0000256" key="1">
    <source>
        <dbReference type="SAM" id="Coils"/>
    </source>
</evidence>
<evidence type="ECO:0000313" key="3">
    <source>
        <dbReference type="Proteomes" id="UP000233343"/>
    </source>
</evidence>
<protein>
    <submittedName>
        <fullName evidence="2">Polyhydroxyalkanoate synthesis regulator</fullName>
    </submittedName>
</protein>
<dbReference type="InterPro" id="IPR008769">
    <property type="entry name" value="PhaF_PhaI"/>
</dbReference>
<name>A0A2N0ZJH7_9BACI</name>
<keyword evidence="1" id="KW-0175">Coiled coil</keyword>
<sequence>MKDTIKKGMALGLGLAVASKEQAQKMMDDLVKKGEMTRQESKEFMNDALKKGEEKQTEMDSMMHERMAKMLSDLNVATKEEVKRLEHRIVELENQLNKPE</sequence>
<organism evidence="2 3">
    <name type="scientific">Cytobacillus horneckiae</name>
    <dbReference type="NCBI Taxonomy" id="549687"/>
    <lineage>
        <taxon>Bacteria</taxon>
        <taxon>Bacillati</taxon>
        <taxon>Bacillota</taxon>
        <taxon>Bacilli</taxon>
        <taxon>Bacillales</taxon>
        <taxon>Bacillaceae</taxon>
        <taxon>Cytobacillus</taxon>
    </lineage>
</organism>
<gene>
    <name evidence="2" type="ORF">CWS20_07235</name>
</gene>
<evidence type="ECO:0000313" key="2">
    <source>
        <dbReference type="EMBL" id="PKG29653.1"/>
    </source>
</evidence>
<dbReference type="Pfam" id="PF05597">
    <property type="entry name" value="Phasin"/>
    <property type="match status" value="1"/>
</dbReference>
<accession>A0A2N0ZJH7</accession>
<dbReference type="EMBL" id="PISD01000013">
    <property type="protein sequence ID" value="PKG29653.1"/>
    <property type="molecule type" value="Genomic_DNA"/>
</dbReference>
<dbReference type="PANTHER" id="PTHR38664">
    <property type="entry name" value="SLR0058 PROTEIN"/>
    <property type="match status" value="1"/>
</dbReference>
<dbReference type="NCBIfam" id="NF047773">
    <property type="entry name" value="phas_rel_Lepto"/>
    <property type="match status" value="1"/>
</dbReference>
<dbReference type="RefSeq" id="WP_066192733.1">
    <property type="nucleotide sequence ID" value="NZ_JAFDQP010000010.1"/>
</dbReference>
<keyword evidence="3" id="KW-1185">Reference proteome</keyword>